<dbReference type="Proteomes" id="UP000466442">
    <property type="component" value="Unassembled WGS sequence"/>
</dbReference>
<dbReference type="InterPro" id="IPR009091">
    <property type="entry name" value="RCC1/BLIP-II"/>
</dbReference>
<keyword evidence="1" id="KW-0677">Repeat</keyword>
<keyword evidence="3" id="KW-1185">Reference proteome</keyword>
<dbReference type="OrthoDB" id="10253607at2759"/>
<sequence length="481" mass="53399">MDIRGLKIADLREVPILKDLTDKERSTIKYAHVYGSNRKVGRSLSALYVTTNDKVFLAGFNSMIGEDNINYGSRGLLNESREVKELSGKFVRRIVVGEKFGAALTDGDDLYMWGSDLGRDVILNGKRFERLALKLHEPGDVCPCCGGSLEDYSELSTCNRCRANIATWITLLDSPLIRQFALGFLSKPPSKLVLPSLYCLICQGFQTSELIETVPSHLKTAAALSYLGNYRTNLLRCTSCHTLIDHIGVSPRRYTTSVPQKTKFTSPLSIIDITAGRNFLLIQTSTELIIWGELRGRKYNRILENRKFVDVVKVACGSDHIAAITTQGDLFTWGDEVQQEEASKGCAILRKVPLEAPAVDVSCGLTSTVCLLKNGECFIRGKVTRMVSALTFINNSFHSAYRCIPAVLSQNYAKVLTSSQVQHDQSMDKKLAELTGDPTDEFIHLHDTTVSPASKPIDEELCVREDSELHKKNAEDKNPIP</sequence>
<dbReference type="Pfam" id="PF13540">
    <property type="entry name" value="RCC1_2"/>
    <property type="match status" value="1"/>
</dbReference>
<evidence type="ECO:0000313" key="3">
    <source>
        <dbReference type="Proteomes" id="UP000466442"/>
    </source>
</evidence>
<dbReference type="PANTHER" id="PTHR22870">
    <property type="entry name" value="REGULATOR OF CHROMOSOME CONDENSATION"/>
    <property type="match status" value="1"/>
</dbReference>
<dbReference type="EMBL" id="WIXP02000010">
    <property type="protein sequence ID" value="KAF6203632.1"/>
    <property type="molecule type" value="Genomic_DNA"/>
</dbReference>
<comment type="caution">
    <text evidence="2">The sequence shown here is derived from an EMBL/GenBank/DDBJ whole genome shotgun (WGS) entry which is preliminary data.</text>
</comment>
<evidence type="ECO:0000313" key="2">
    <source>
        <dbReference type="EMBL" id="KAF6203632.1"/>
    </source>
</evidence>
<accession>A0A6A4J5U3</accession>
<dbReference type="AlphaFoldDB" id="A0A6A4J5U3"/>
<dbReference type="InterPro" id="IPR051210">
    <property type="entry name" value="Ub_ligase/GEF_domain"/>
</dbReference>
<reference evidence="2" key="1">
    <citation type="journal article" date="2021" name="Mol. Ecol. Resour.">
        <title>Apolygus lucorum genome provides insights into omnivorousness and mesophyll feeding.</title>
        <authorList>
            <person name="Liu Y."/>
            <person name="Liu H."/>
            <person name="Wang H."/>
            <person name="Huang T."/>
            <person name="Liu B."/>
            <person name="Yang B."/>
            <person name="Yin L."/>
            <person name="Li B."/>
            <person name="Zhang Y."/>
            <person name="Zhang S."/>
            <person name="Jiang F."/>
            <person name="Zhang X."/>
            <person name="Ren Y."/>
            <person name="Wang B."/>
            <person name="Wang S."/>
            <person name="Lu Y."/>
            <person name="Wu K."/>
            <person name="Fan W."/>
            <person name="Wang G."/>
        </authorList>
    </citation>
    <scope>NUCLEOTIDE SEQUENCE</scope>
    <source>
        <strain evidence="2">12Hb</strain>
    </source>
</reference>
<gene>
    <name evidence="2" type="ORF">GE061_001964</name>
</gene>
<dbReference type="InterPro" id="IPR000408">
    <property type="entry name" value="Reg_chr_condens"/>
</dbReference>
<dbReference type="Gene3D" id="2.130.10.30">
    <property type="entry name" value="Regulator of chromosome condensation 1/beta-lactamase-inhibitor protein II"/>
    <property type="match status" value="2"/>
</dbReference>
<protein>
    <submittedName>
        <fullName evidence="2">Uncharacterized protein</fullName>
    </submittedName>
</protein>
<dbReference type="SUPFAM" id="SSF50985">
    <property type="entry name" value="RCC1/BLIP-II"/>
    <property type="match status" value="2"/>
</dbReference>
<dbReference type="PROSITE" id="PS00626">
    <property type="entry name" value="RCC1_2"/>
    <property type="match status" value="1"/>
</dbReference>
<evidence type="ECO:0000256" key="1">
    <source>
        <dbReference type="ARBA" id="ARBA00022737"/>
    </source>
</evidence>
<proteinExistence type="predicted"/>
<name>A0A6A4J5U3_APOLU</name>
<organism evidence="2 3">
    <name type="scientific">Apolygus lucorum</name>
    <name type="common">Small green plant bug</name>
    <name type="synonym">Lygocoris lucorum</name>
    <dbReference type="NCBI Taxonomy" id="248454"/>
    <lineage>
        <taxon>Eukaryota</taxon>
        <taxon>Metazoa</taxon>
        <taxon>Ecdysozoa</taxon>
        <taxon>Arthropoda</taxon>
        <taxon>Hexapoda</taxon>
        <taxon>Insecta</taxon>
        <taxon>Pterygota</taxon>
        <taxon>Neoptera</taxon>
        <taxon>Paraneoptera</taxon>
        <taxon>Hemiptera</taxon>
        <taxon>Heteroptera</taxon>
        <taxon>Panheteroptera</taxon>
        <taxon>Cimicomorpha</taxon>
        <taxon>Miridae</taxon>
        <taxon>Mirini</taxon>
        <taxon>Apolygus</taxon>
    </lineage>
</organism>
<dbReference type="PANTHER" id="PTHR22870:SF408">
    <property type="entry name" value="OS09G0560450 PROTEIN"/>
    <property type="match status" value="1"/>
</dbReference>